<evidence type="ECO:0000313" key="3">
    <source>
        <dbReference type="EMBL" id="REG25010.1"/>
    </source>
</evidence>
<gene>
    <name evidence="2" type="ORF">AA314_04510</name>
    <name evidence="3" type="ORF">ATI61_11373</name>
</gene>
<dbReference type="EMBL" id="CP011509">
    <property type="protein sequence ID" value="AKJ02884.1"/>
    <property type="molecule type" value="Genomic_DNA"/>
</dbReference>
<dbReference type="Proteomes" id="UP000256345">
    <property type="component" value="Unassembled WGS sequence"/>
</dbReference>
<feature type="compositionally biased region" description="Low complexity" evidence="1">
    <location>
        <begin position="78"/>
        <end position="101"/>
    </location>
</feature>
<evidence type="ECO:0000313" key="2">
    <source>
        <dbReference type="EMBL" id="AKJ02884.1"/>
    </source>
</evidence>
<reference evidence="2 4" key="1">
    <citation type="submission" date="2015-05" db="EMBL/GenBank/DDBJ databases">
        <title>Genome assembly of Archangium gephyra DSM 2261.</title>
        <authorList>
            <person name="Sharma G."/>
            <person name="Subramanian S."/>
        </authorList>
    </citation>
    <scope>NUCLEOTIDE SEQUENCE [LARGE SCALE GENOMIC DNA]</scope>
    <source>
        <strain evidence="2 4">DSM 2261</strain>
    </source>
</reference>
<feature type="compositionally biased region" description="Low complexity" evidence="1">
    <location>
        <begin position="167"/>
        <end position="180"/>
    </location>
</feature>
<keyword evidence="5" id="KW-1185">Reference proteome</keyword>
<dbReference type="RefSeq" id="WP_156349877.1">
    <property type="nucleotide sequence ID" value="NZ_CP011509.1"/>
</dbReference>
<protein>
    <submittedName>
        <fullName evidence="2">Uncharacterized protein</fullName>
    </submittedName>
</protein>
<reference evidence="3 5" key="2">
    <citation type="submission" date="2018-08" db="EMBL/GenBank/DDBJ databases">
        <title>Genomic Encyclopedia of Archaeal and Bacterial Type Strains, Phase II (KMG-II): from individual species to whole genera.</title>
        <authorList>
            <person name="Goeker M."/>
        </authorList>
    </citation>
    <scope>NUCLEOTIDE SEQUENCE [LARGE SCALE GENOMIC DNA]</scope>
    <source>
        <strain evidence="3 5">DSM 2261</strain>
    </source>
</reference>
<feature type="compositionally biased region" description="Basic and acidic residues" evidence="1">
    <location>
        <begin position="108"/>
        <end position="119"/>
    </location>
</feature>
<feature type="compositionally biased region" description="Basic and acidic residues" evidence="1">
    <location>
        <begin position="55"/>
        <end position="72"/>
    </location>
</feature>
<feature type="compositionally biased region" description="Basic and acidic residues" evidence="1">
    <location>
        <begin position="839"/>
        <end position="864"/>
    </location>
</feature>
<proteinExistence type="predicted"/>
<feature type="region of interest" description="Disordered" evidence="1">
    <location>
        <begin position="155"/>
        <end position="231"/>
    </location>
</feature>
<accession>A0AAC8Q8N3</accession>
<feature type="region of interest" description="Disordered" evidence="1">
    <location>
        <begin position="1138"/>
        <end position="1168"/>
    </location>
</feature>
<sequence>MAPPARSTAKAPARGGTGARAAASSARPGAARSRAPTEVEAPGGAAVKVGGEPENDPRFRKVIEQLEKGADKTKRHPPASAKAAEAQAAAVPPANARLAGAQANQVDAMKEAETPKAEPDSFLALLREEIDKIMPRSLDDADKFLEGGETARVKGAVSGGVRQQKDAAAGPTQQAASATPDPSGVPQKEVTPLPQEKAPEPLAINAAEAMPAPRPESDVAALGTAKQDADQQLQDAKLTPPQLQKANDPRFSAVLTARSKVEKVATGAPGRYRASEKVTITQSAARAQADAKTGLSALTGARTTGNTQVTARQLAAKAQQEKRHGEITSLIQGIYARTAETVDAKLKTLEPDVMRMFDVGAEAAMSDMRDFTDRELARVKRERYAGVEGAARWVADLIRPVPEEIKAVLRQARARFATTMDTLAKRIASTVEQRLKEAKDEIARGQTAIKDYLSTLKGDELAVGQQAAEKVAACFEQLSHGIEERKQGLARKLAQKYKEAHDNADAALKKLEEENGGALKGLADAVGEVVKVLTEFKDKLMAILRKGADTIELILKDPIGFLSNLIAALKQGFNQFVGNIGAHLKRGFMQWLFGALAEAGIQIPSDLNVWSILKLVLDVLGLTYAWMRSEAVKLVGERNVALIEKLIDYITVTIRGGPQALWEKLKEDLSNLKEMVIDAIQGWLIDTVVKQAVTKVLSLFNPAGAIVQAVLAIYNVVMWVIENASRIMALVEAVVNSVHAIATGAIGGAAAWIERSLANGLPIAIAFLARLIGLGGLSGKIREFITKTQAKVRAAVLGWLKKAWAWVKKLFGKLTGKGKDKSKSDAEHARMGRAAEQALAKRPEKDLPGDELSQDRQQKARELENQYNPQLAPEVRMKITVKPAARQDTKVRFHIHIGPNDYDKDGTAESGSSFDGVLPLYRGIYYTPAKFSEEDYQKQINPDPANPPRKTIYSAAVIELAGGKTPDGSDVPEEVLQAAEATVKAEMEAKGKEGPTRSWWARKKQEFETTRLALLQRYVNKYGEFGKELKKKDLSAYKDLSFSTVPFISTSKKALHAARYAVGAKLNKAIPRRTSGIVGRVFVYLFGKQELQNLGALEIKKLQTSKQVKIHPHIIHEGEVTFTGSVPGQNMVGQVDAQAGQSESTVAKSAEGVAKSNAAGKELGEWES</sequence>
<feature type="compositionally biased region" description="Basic and acidic residues" evidence="1">
    <location>
        <begin position="817"/>
        <end position="830"/>
    </location>
</feature>
<dbReference type="Proteomes" id="UP000035579">
    <property type="component" value="Chromosome"/>
</dbReference>
<feature type="region of interest" description="Disordered" evidence="1">
    <location>
        <begin position="816"/>
        <end position="869"/>
    </location>
</feature>
<dbReference type="AlphaFoldDB" id="A0AAC8Q8N3"/>
<name>A0AAC8Q8N3_9BACT</name>
<organism evidence="2 4">
    <name type="scientific">Archangium gephyra</name>
    <dbReference type="NCBI Taxonomy" id="48"/>
    <lineage>
        <taxon>Bacteria</taxon>
        <taxon>Pseudomonadati</taxon>
        <taxon>Myxococcota</taxon>
        <taxon>Myxococcia</taxon>
        <taxon>Myxococcales</taxon>
        <taxon>Cystobacterineae</taxon>
        <taxon>Archangiaceae</taxon>
        <taxon>Archangium</taxon>
    </lineage>
</organism>
<dbReference type="KEGG" id="age:AA314_04510"/>
<evidence type="ECO:0000313" key="4">
    <source>
        <dbReference type="Proteomes" id="UP000035579"/>
    </source>
</evidence>
<dbReference type="EMBL" id="QUMU01000013">
    <property type="protein sequence ID" value="REG25010.1"/>
    <property type="molecule type" value="Genomic_DNA"/>
</dbReference>
<evidence type="ECO:0000313" key="5">
    <source>
        <dbReference type="Proteomes" id="UP000256345"/>
    </source>
</evidence>
<feature type="compositionally biased region" description="Low complexity" evidence="1">
    <location>
        <begin position="8"/>
        <end position="36"/>
    </location>
</feature>
<evidence type="ECO:0000256" key="1">
    <source>
        <dbReference type="SAM" id="MobiDB-lite"/>
    </source>
</evidence>
<feature type="region of interest" description="Disordered" evidence="1">
    <location>
        <begin position="1"/>
        <end position="120"/>
    </location>
</feature>